<evidence type="ECO:0000313" key="7">
    <source>
        <dbReference type="EMBL" id="AHB35016.1"/>
    </source>
</evidence>
<dbReference type="EMBL" id="KJ776831">
    <property type="protein sequence ID" value="AIA20223.1"/>
    <property type="molecule type" value="Genomic_DNA"/>
</dbReference>
<dbReference type="EMBL" id="KF515973">
    <property type="protein sequence ID" value="AHB35225.1"/>
    <property type="molecule type" value="Genomic_DNA"/>
</dbReference>
<keyword evidence="2" id="KW-0602">Photosynthesis</keyword>
<dbReference type="InterPro" id="IPR008030">
    <property type="entry name" value="NmrA-like"/>
</dbReference>
<accession>A0A023HRA0</accession>
<dbReference type="AlphaFoldDB" id="A0A023HRA0"/>
<dbReference type="EMBL" id="KJ776830">
    <property type="protein sequence ID" value="AIA20014.1"/>
    <property type="molecule type" value="Genomic_DNA"/>
</dbReference>
<keyword evidence="3 6" id="KW-0934">Plastid</keyword>
<dbReference type="EMBL" id="KJ776829">
    <property type="protein sequence ID" value="AIA19805.1"/>
    <property type="molecule type" value="Genomic_DNA"/>
</dbReference>
<reference evidence="6" key="1">
    <citation type="journal article" date="2014" name="Sci. Rep.">
        <title>Minimally destructive sampling of type specimens of Pyropia (Bangiales, Rhodophyta) recovers complete plastid and mitochondrial genomes.</title>
        <authorList>
            <person name="Hughey J.R."/>
            <person name="Gabrielson P.W."/>
            <person name="Rohmer L."/>
            <person name="Tortolani J."/>
            <person name="Silva M."/>
            <person name="Miller K.A."/>
            <person name="Young J.D."/>
            <person name="Martell C."/>
            <person name="Ruediger E."/>
        </authorList>
    </citation>
    <scope>NUCLEOTIDE SEQUENCE</scope>
    <source>
        <strain evidence="6">LD 13037</strain>
    </source>
</reference>
<dbReference type="EMBL" id="KF515972">
    <property type="protein sequence ID" value="AHB35016.1"/>
    <property type="molecule type" value="Genomic_DNA"/>
</dbReference>
<dbReference type="Pfam" id="PF05368">
    <property type="entry name" value="NmrA"/>
    <property type="match status" value="1"/>
</dbReference>
<dbReference type="InterPro" id="IPR044256">
    <property type="entry name" value="HCF244-like"/>
</dbReference>
<proteinExistence type="predicted"/>
<organism evidence="6">
    <name type="scientific">Pyropia perforata</name>
    <name type="common">Red alga</name>
    <name type="synonym">Porphyra perforata</name>
    <dbReference type="NCBI Taxonomy" id="182771"/>
    <lineage>
        <taxon>Eukaryota</taxon>
        <taxon>Rhodophyta</taxon>
        <taxon>Bangiophyceae</taxon>
        <taxon>Bangiales</taxon>
        <taxon>Bangiaceae</taxon>
        <taxon>Pyropia</taxon>
    </lineage>
</organism>
<evidence type="ECO:0000259" key="5">
    <source>
        <dbReference type="Pfam" id="PF05368"/>
    </source>
</evidence>
<name>A0A023HRA0_PYRPE</name>
<feature type="domain" description="NmrA-like" evidence="5">
    <location>
        <begin position="2"/>
        <end position="238"/>
    </location>
</feature>
<evidence type="ECO:0000256" key="1">
    <source>
        <dbReference type="ARBA" id="ARBA00004474"/>
    </source>
</evidence>
<dbReference type="InterPro" id="IPR036291">
    <property type="entry name" value="NAD(P)-bd_dom_sf"/>
</dbReference>
<evidence type="ECO:0000313" key="6">
    <source>
        <dbReference type="EMBL" id="AGQ17065.1"/>
    </source>
</evidence>
<keyword evidence="4" id="KW-0604">Photosystem II</keyword>
<accession>A0A059SUL4</accession>
<comment type="subcellular location">
    <subcellularLocation>
        <location evidence="1">Plastid</location>
    </subcellularLocation>
</comment>
<dbReference type="RefSeq" id="YP_009027522.1">
    <property type="nucleotide sequence ID" value="NC_024050.1"/>
</dbReference>
<evidence type="ECO:0000256" key="2">
    <source>
        <dbReference type="ARBA" id="ARBA00022531"/>
    </source>
</evidence>
<keyword evidence="7" id="KW-0150">Chloroplast</keyword>
<dbReference type="EMBL" id="KJ776833">
    <property type="protein sequence ID" value="AIA20641.1"/>
    <property type="molecule type" value="Genomic_DNA"/>
</dbReference>
<dbReference type="GO" id="GO:0015979">
    <property type="term" value="P:photosynthesis"/>
    <property type="evidence" value="ECO:0007669"/>
    <property type="project" value="UniProtKB-KW"/>
</dbReference>
<dbReference type="GO" id="GO:0009536">
    <property type="term" value="C:plastid"/>
    <property type="evidence" value="ECO:0007669"/>
    <property type="project" value="UniProtKB-SubCell"/>
</dbReference>
<dbReference type="EMBL" id="KJ776835">
    <property type="protein sequence ID" value="AIA21059.1"/>
    <property type="molecule type" value="Genomic_DNA"/>
</dbReference>
<dbReference type="EMBL" id="KJ776828">
    <property type="protein sequence ID" value="AIA19596.1"/>
    <property type="molecule type" value="Genomic_DNA"/>
</dbReference>
<dbReference type="EMBL" id="KJ776827">
    <property type="protein sequence ID" value="AIA19387.1"/>
    <property type="molecule type" value="Genomic_DNA"/>
</dbReference>
<dbReference type="EMBL" id="KJ776834">
    <property type="protein sequence ID" value="AIA20850.1"/>
    <property type="molecule type" value="Genomic_DNA"/>
</dbReference>
<dbReference type="GO" id="GO:0009523">
    <property type="term" value="C:photosystem II"/>
    <property type="evidence" value="ECO:0007669"/>
    <property type="project" value="UniProtKB-KW"/>
</dbReference>
<dbReference type="PANTHER" id="PTHR47128">
    <property type="match status" value="1"/>
</dbReference>
<dbReference type="EMBL" id="KC904971">
    <property type="protein sequence ID" value="AGQ17065.1"/>
    <property type="molecule type" value="Genomic_DNA"/>
</dbReference>
<dbReference type="GeneID" id="19221585"/>
<sequence length="319" mass="35546">MTLLVVGATGTLGRQIVRRALDEGYNVKCMVRNLRKSAFLKEWGAELVYGDLKLPESILQSFCGVTAVIDASTSRPTDPYNVEKIDLDGKIALIKAAKAAKVERFIFFSILNADKYPAVPLMNLKSQVVDFLQRSNVKYTVFALGGFFQGLINQYAIPILDKKSVWVTGESTPIAYIDTQDAAKLVIKSLGVPSTENRILPLVGNTSWTSAEIIKLCEKLSGQKTQISKIPIGLLTTLRKVTRTLQWTWNISDRLAFAEILTSGDQFTAPMNEVYNILGIDSSEIISLEKYLQEYFGKILKVLKDISYEQGQQDNEISF</sequence>
<dbReference type="PANTHER" id="PTHR47128:SF2">
    <property type="entry name" value="PROTEIN HIGH CHLOROPHYLL FLUORESCENCE PHENOTYPE 244, CHLOROPLASTIC"/>
    <property type="match status" value="1"/>
</dbReference>
<dbReference type="Gene3D" id="3.40.50.720">
    <property type="entry name" value="NAD(P)-binding Rossmann-like Domain"/>
    <property type="match status" value="1"/>
</dbReference>
<evidence type="ECO:0000256" key="4">
    <source>
        <dbReference type="ARBA" id="ARBA00023276"/>
    </source>
</evidence>
<dbReference type="CDD" id="cd05243">
    <property type="entry name" value="SDR_a5"/>
    <property type="match status" value="1"/>
</dbReference>
<geneLocation type="plastid" evidence="6"/>
<dbReference type="EMBL" id="KJ776832">
    <property type="protein sequence ID" value="AIA20432.1"/>
    <property type="molecule type" value="Genomic_DNA"/>
</dbReference>
<evidence type="ECO:0000256" key="3">
    <source>
        <dbReference type="ARBA" id="ARBA00022640"/>
    </source>
</evidence>
<protein>
    <submittedName>
        <fullName evidence="6">Conserved hypothetical plastid protein 39</fullName>
    </submittedName>
</protein>
<dbReference type="SUPFAM" id="SSF51735">
    <property type="entry name" value="NAD(P)-binding Rossmann-fold domains"/>
    <property type="match status" value="1"/>
</dbReference>
<gene>
    <name evidence="6" type="primary">ycf39</name>
</gene>